<proteinExistence type="predicted"/>
<dbReference type="Proteomes" id="UP000032142">
    <property type="component" value="Unassembled WGS sequence"/>
</dbReference>
<keyword evidence="2" id="KW-1185">Reference proteome</keyword>
<protein>
    <submittedName>
        <fullName evidence="1">Uncharacterized protein</fullName>
    </submittedName>
</protein>
<accession>A0A0B0PP50</accession>
<dbReference type="EMBL" id="KN437721">
    <property type="protein sequence ID" value="KHG26647.1"/>
    <property type="molecule type" value="Genomic_DNA"/>
</dbReference>
<evidence type="ECO:0000313" key="2">
    <source>
        <dbReference type="Proteomes" id="UP000032142"/>
    </source>
</evidence>
<dbReference type="AlphaFoldDB" id="A0A0B0PP50"/>
<reference evidence="2" key="1">
    <citation type="submission" date="2014-09" db="EMBL/GenBank/DDBJ databases">
        <authorList>
            <person name="Mudge J."/>
            <person name="Ramaraj T."/>
            <person name="Lindquist I.E."/>
            <person name="Bharti A.K."/>
            <person name="Sundararajan A."/>
            <person name="Cameron C.T."/>
            <person name="Woodward J.E."/>
            <person name="May G.D."/>
            <person name="Brubaker C."/>
            <person name="Broadhvest J."/>
            <person name="Wilkins T.A."/>
        </authorList>
    </citation>
    <scope>NUCLEOTIDE SEQUENCE</scope>
    <source>
        <strain evidence="2">cv. AKA8401</strain>
    </source>
</reference>
<organism evidence="1 2">
    <name type="scientific">Gossypium arboreum</name>
    <name type="common">Tree cotton</name>
    <name type="synonym">Gossypium nanking</name>
    <dbReference type="NCBI Taxonomy" id="29729"/>
    <lineage>
        <taxon>Eukaryota</taxon>
        <taxon>Viridiplantae</taxon>
        <taxon>Streptophyta</taxon>
        <taxon>Embryophyta</taxon>
        <taxon>Tracheophyta</taxon>
        <taxon>Spermatophyta</taxon>
        <taxon>Magnoliopsida</taxon>
        <taxon>eudicotyledons</taxon>
        <taxon>Gunneridae</taxon>
        <taxon>Pentapetalae</taxon>
        <taxon>rosids</taxon>
        <taxon>malvids</taxon>
        <taxon>Malvales</taxon>
        <taxon>Malvaceae</taxon>
        <taxon>Malvoideae</taxon>
        <taxon>Gossypium</taxon>
    </lineage>
</organism>
<sequence length="28" mass="3228">MACIGLPYCRRSCTFRFYVSLDSHAKMA</sequence>
<name>A0A0B0PP50_GOSAR</name>
<evidence type="ECO:0000313" key="1">
    <source>
        <dbReference type="EMBL" id="KHG26647.1"/>
    </source>
</evidence>
<gene>
    <name evidence="1" type="ORF">F383_33649</name>
</gene>